<organism evidence="3 4">
    <name type="scientific">Candidatus Portnoybacteria bacterium CG06_land_8_20_14_3_00_39_12</name>
    <dbReference type="NCBI Taxonomy" id="1974809"/>
    <lineage>
        <taxon>Bacteria</taxon>
        <taxon>Candidatus Portnoyibacteriota</taxon>
    </lineage>
</organism>
<keyword evidence="2" id="KW-0812">Transmembrane</keyword>
<evidence type="ECO:0000256" key="1">
    <source>
        <dbReference type="SAM" id="MobiDB-lite"/>
    </source>
</evidence>
<gene>
    <name evidence="3" type="ORF">COS76_01455</name>
</gene>
<evidence type="ECO:0000256" key="2">
    <source>
        <dbReference type="SAM" id="Phobius"/>
    </source>
</evidence>
<evidence type="ECO:0000313" key="4">
    <source>
        <dbReference type="Proteomes" id="UP000228775"/>
    </source>
</evidence>
<proteinExistence type="predicted"/>
<dbReference type="AlphaFoldDB" id="A0A2M7AXF4"/>
<dbReference type="EMBL" id="PEVY01000030">
    <property type="protein sequence ID" value="PIU75314.1"/>
    <property type="molecule type" value="Genomic_DNA"/>
</dbReference>
<reference evidence="4" key="1">
    <citation type="submission" date="2017-09" db="EMBL/GenBank/DDBJ databases">
        <title>Depth-based differentiation of microbial function through sediment-hosted aquifers and enrichment of novel symbionts in the deep terrestrial subsurface.</title>
        <authorList>
            <person name="Probst A.J."/>
            <person name="Ladd B."/>
            <person name="Jarett J.K."/>
            <person name="Geller-Mcgrath D.E."/>
            <person name="Sieber C.M.K."/>
            <person name="Emerson J.B."/>
            <person name="Anantharaman K."/>
            <person name="Thomas B.C."/>
            <person name="Malmstrom R."/>
            <person name="Stieglmeier M."/>
            <person name="Klingl A."/>
            <person name="Woyke T."/>
            <person name="Ryan C.M."/>
            <person name="Banfield J.F."/>
        </authorList>
    </citation>
    <scope>NUCLEOTIDE SEQUENCE [LARGE SCALE GENOMIC DNA]</scope>
</reference>
<evidence type="ECO:0000313" key="3">
    <source>
        <dbReference type="EMBL" id="PIU75314.1"/>
    </source>
</evidence>
<feature type="region of interest" description="Disordered" evidence="1">
    <location>
        <begin position="48"/>
        <end position="71"/>
    </location>
</feature>
<protein>
    <submittedName>
        <fullName evidence="3">Uncharacterized protein</fullName>
    </submittedName>
</protein>
<feature type="non-terminal residue" evidence="3">
    <location>
        <position position="71"/>
    </location>
</feature>
<keyword evidence="2" id="KW-1133">Transmembrane helix</keyword>
<dbReference type="Proteomes" id="UP000228775">
    <property type="component" value="Unassembled WGS sequence"/>
</dbReference>
<feature type="transmembrane region" description="Helical" evidence="2">
    <location>
        <begin position="21"/>
        <end position="43"/>
    </location>
</feature>
<name>A0A2M7AXF4_9BACT</name>
<comment type="caution">
    <text evidence="3">The sequence shown here is derived from an EMBL/GenBank/DDBJ whole genome shotgun (WGS) entry which is preliminary data.</text>
</comment>
<keyword evidence="2" id="KW-0472">Membrane</keyword>
<accession>A0A2M7AXF4</accession>
<feature type="compositionally biased region" description="Polar residues" evidence="1">
    <location>
        <begin position="61"/>
        <end position="71"/>
    </location>
</feature>
<sequence length="71" mass="7386">MKKSISSPIRKFLVSNGAGKAVSLIFGVLVLSFAVGFYIYAAWNEPSANPPSGNVEAPINISGTAQTKTGD</sequence>